<feature type="compositionally biased region" description="Basic and acidic residues" evidence="1">
    <location>
        <begin position="113"/>
        <end position="124"/>
    </location>
</feature>
<dbReference type="GeneID" id="24164566"/>
<sequence>MAQNMFDNLKDKLAIQLDKPPEDVETQKENKRQNNTTANPLNKIKNIVCKQADIFYHKIFEQTCSHLKYKDMTDLELDDDIMKKIHTLLAIKLEHMNLDNSLLTDLSSLPSSDKTDNNNKKNEAPEDGTENSNKEIKKSDTNSQKYKTSLHI</sequence>
<gene>
    <name evidence="2" type="ORF">CIMG_12939</name>
</gene>
<dbReference type="InParanoid" id="J3K3A4"/>
<protein>
    <submittedName>
        <fullName evidence="2">Uncharacterized protein</fullName>
    </submittedName>
</protein>
<accession>J3K3A4</accession>
<reference evidence="3" key="2">
    <citation type="journal article" date="2010" name="Genome Res.">
        <title>Population genomic sequencing of Coccidioides fungi reveals recent hybridization and transposon control.</title>
        <authorList>
            <person name="Neafsey D.E."/>
            <person name="Barker B.M."/>
            <person name="Sharpton T.J."/>
            <person name="Stajich J.E."/>
            <person name="Park D.J."/>
            <person name="Whiston E."/>
            <person name="Hung C.-Y."/>
            <person name="McMahan C."/>
            <person name="White J."/>
            <person name="Sykes S."/>
            <person name="Heiman D."/>
            <person name="Young S."/>
            <person name="Zeng Q."/>
            <person name="Abouelleil A."/>
            <person name="Aftuck L."/>
            <person name="Bessette D."/>
            <person name="Brown A."/>
            <person name="FitzGerald M."/>
            <person name="Lui A."/>
            <person name="Macdonald J.P."/>
            <person name="Priest M."/>
            <person name="Orbach M.J."/>
            <person name="Galgiani J.N."/>
            <person name="Kirkland T.N."/>
            <person name="Cole G.T."/>
            <person name="Birren B.W."/>
            <person name="Henn M.R."/>
            <person name="Taylor J.W."/>
            <person name="Rounsley S.D."/>
        </authorList>
    </citation>
    <scope>GENOME REANNOTATION</scope>
    <source>
        <strain evidence="3">RS</strain>
    </source>
</reference>
<dbReference type="KEGG" id="cim:CIMG_12939"/>
<name>J3K3A4_COCIM</name>
<evidence type="ECO:0000256" key="1">
    <source>
        <dbReference type="SAM" id="MobiDB-lite"/>
    </source>
</evidence>
<dbReference type="RefSeq" id="XP_001240225.1">
    <property type="nucleotide sequence ID" value="XM_001240224.1"/>
</dbReference>
<reference evidence="3" key="1">
    <citation type="journal article" date="2009" name="Genome Res.">
        <title>Comparative genomic analyses of the human fungal pathogens Coccidioides and their relatives.</title>
        <authorList>
            <person name="Sharpton T.J."/>
            <person name="Stajich J.E."/>
            <person name="Rounsley S.D."/>
            <person name="Gardner M.J."/>
            <person name="Wortman J.R."/>
            <person name="Jordar V.S."/>
            <person name="Maiti R."/>
            <person name="Kodira C.D."/>
            <person name="Neafsey D.E."/>
            <person name="Zeng Q."/>
            <person name="Hung C.-Y."/>
            <person name="McMahan C."/>
            <person name="Muszewska A."/>
            <person name="Grynberg M."/>
            <person name="Mandel M.A."/>
            <person name="Kellner E.M."/>
            <person name="Barker B.M."/>
            <person name="Galgiani J.N."/>
            <person name="Orbach M.J."/>
            <person name="Kirkland T.N."/>
            <person name="Cole G.T."/>
            <person name="Henn M.R."/>
            <person name="Birren B.W."/>
            <person name="Taylor J.W."/>
        </authorList>
    </citation>
    <scope>NUCLEOTIDE SEQUENCE [LARGE SCALE GENOMIC DNA]</scope>
    <source>
        <strain evidence="3">RS</strain>
    </source>
</reference>
<dbReference type="EMBL" id="GG704912">
    <property type="protein sequence ID" value="EAS28642.3"/>
    <property type="molecule type" value="Genomic_DNA"/>
</dbReference>
<dbReference type="AlphaFoldDB" id="J3K3A4"/>
<evidence type="ECO:0000313" key="2">
    <source>
        <dbReference type="EMBL" id="EAS28642.3"/>
    </source>
</evidence>
<proteinExistence type="predicted"/>
<feature type="compositionally biased region" description="Basic and acidic residues" evidence="1">
    <location>
        <begin position="17"/>
        <end position="32"/>
    </location>
</feature>
<dbReference type="Proteomes" id="UP000001261">
    <property type="component" value="Unassembled WGS sequence"/>
</dbReference>
<feature type="region of interest" description="Disordered" evidence="1">
    <location>
        <begin position="104"/>
        <end position="152"/>
    </location>
</feature>
<evidence type="ECO:0000313" key="3">
    <source>
        <dbReference type="Proteomes" id="UP000001261"/>
    </source>
</evidence>
<keyword evidence="3" id="KW-1185">Reference proteome</keyword>
<feature type="compositionally biased region" description="Polar residues" evidence="1">
    <location>
        <begin position="141"/>
        <end position="152"/>
    </location>
</feature>
<organism evidence="2 3">
    <name type="scientific">Coccidioides immitis (strain RS)</name>
    <name type="common">Valley fever fungus</name>
    <dbReference type="NCBI Taxonomy" id="246410"/>
    <lineage>
        <taxon>Eukaryota</taxon>
        <taxon>Fungi</taxon>
        <taxon>Dikarya</taxon>
        <taxon>Ascomycota</taxon>
        <taxon>Pezizomycotina</taxon>
        <taxon>Eurotiomycetes</taxon>
        <taxon>Eurotiomycetidae</taxon>
        <taxon>Onygenales</taxon>
        <taxon>Onygenaceae</taxon>
        <taxon>Coccidioides</taxon>
    </lineage>
</organism>
<feature type="region of interest" description="Disordered" evidence="1">
    <location>
        <begin position="17"/>
        <end position="38"/>
    </location>
</feature>
<dbReference type="VEuPathDB" id="FungiDB:CIMG_12939"/>